<dbReference type="Pfam" id="PF19853">
    <property type="entry name" value="DUF6328"/>
    <property type="match status" value="1"/>
</dbReference>
<sequence length="163" mass="18189">MSKQMFDEQEQRRIQADEDEDDGDFSDMLSEMRILLPGAQMLTAFLIILPFNGGFSRIVHSEKLLFLATFVLALTSLVLLSAPAVQHRMMRPLKDRARFKRVATKLMVSGSLTLAIALVLGTNLVISEVFGGTVGLVTSGLVALLILVVWWWMPRYLKKHAGV</sequence>
<evidence type="ECO:0000256" key="2">
    <source>
        <dbReference type="SAM" id="Phobius"/>
    </source>
</evidence>
<protein>
    <recommendedName>
        <fullName evidence="5">Sodium:proton antiporter</fullName>
    </recommendedName>
</protein>
<accession>A0A1E7WDF9</accession>
<feature type="transmembrane region" description="Helical" evidence="2">
    <location>
        <begin position="132"/>
        <end position="153"/>
    </location>
</feature>
<organism evidence="3 4">
    <name type="scientific">Duganella phyllosphaerae</name>
    <dbReference type="NCBI Taxonomy" id="762836"/>
    <lineage>
        <taxon>Bacteria</taxon>
        <taxon>Pseudomonadati</taxon>
        <taxon>Pseudomonadota</taxon>
        <taxon>Betaproteobacteria</taxon>
        <taxon>Burkholderiales</taxon>
        <taxon>Oxalobacteraceae</taxon>
        <taxon>Telluria group</taxon>
        <taxon>Duganella</taxon>
    </lineage>
</organism>
<keyword evidence="2" id="KW-0472">Membrane</keyword>
<dbReference type="OrthoDB" id="5956718at2"/>
<feature type="region of interest" description="Disordered" evidence="1">
    <location>
        <begin position="1"/>
        <end position="24"/>
    </location>
</feature>
<dbReference type="InterPro" id="IPR046291">
    <property type="entry name" value="DUF6328"/>
</dbReference>
<gene>
    <name evidence="3" type="ORF">DUPY_41530</name>
</gene>
<dbReference type="PATRIC" id="fig|762836.4.peg.4280"/>
<evidence type="ECO:0000313" key="4">
    <source>
        <dbReference type="Proteomes" id="UP000175989"/>
    </source>
</evidence>
<keyword evidence="4" id="KW-1185">Reference proteome</keyword>
<name>A0A1E7WDF9_9BURK</name>
<evidence type="ECO:0000256" key="1">
    <source>
        <dbReference type="SAM" id="MobiDB-lite"/>
    </source>
</evidence>
<evidence type="ECO:0008006" key="5">
    <source>
        <dbReference type="Google" id="ProtNLM"/>
    </source>
</evidence>
<dbReference type="AlphaFoldDB" id="A0A1E7WDF9"/>
<dbReference type="EMBL" id="LROM01000117">
    <property type="protein sequence ID" value="OEZ95909.1"/>
    <property type="molecule type" value="Genomic_DNA"/>
</dbReference>
<dbReference type="RefSeq" id="WP_070250747.1">
    <property type="nucleotide sequence ID" value="NZ_LROM01000117.1"/>
</dbReference>
<feature type="transmembrane region" description="Helical" evidence="2">
    <location>
        <begin position="34"/>
        <end position="52"/>
    </location>
</feature>
<keyword evidence="2" id="KW-0812">Transmembrane</keyword>
<feature type="transmembrane region" description="Helical" evidence="2">
    <location>
        <begin position="106"/>
        <end position="126"/>
    </location>
</feature>
<evidence type="ECO:0000313" key="3">
    <source>
        <dbReference type="EMBL" id="OEZ95909.1"/>
    </source>
</evidence>
<comment type="caution">
    <text evidence="3">The sequence shown here is derived from an EMBL/GenBank/DDBJ whole genome shotgun (WGS) entry which is preliminary data.</text>
</comment>
<keyword evidence="2" id="KW-1133">Transmembrane helix</keyword>
<reference evidence="4" key="1">
    <citation type="journal article" date="2016" name="Front. Microbiol.">
        <title>Molecular Keys to the Janthinobacterium and Duganella spp. Interaction with the Plant Pathogen Fusarium graminearum.</title>
        <authorList>
            <person name="Haack F.S."/>
            <person name="Poehlein A."/>
            <person name="Kroger C."/>
            <person name="Voigt C.A."/>
            <person name="Piepenbring M."/>
            <person name="Bode H.B."/>
            <person name="Daniel R."/>
            <person name="Schafer W."/>
            <person name="Streit W.R."/>
        </authorList>
    </citation>
    <scope>NUCLEOTIDE SEQUENCE [LARGE SCALE GENOMIC DNA]</scope>
    <source>
        <strain evidence="4">T54</strain>
    </source>
</reference>
<proteinExistence type="predicted"/>
<feature type="transmembrane region" description="Helical" evidence="2">
    <location>
        <begin position="64"/>
        <end position="85"/>
    </location>
</feature>
<feature type="compositionally biased region" description="Basic and acidic residues" evidence="1">
    <location>
        <begin position="1"/>
        <end position="16"/>
    </location>
</feature>
<dbReference type="Proteomes" id="UP000175989">
    <property type="component" value="Unassembled WGS sequence"/>
</dbReference>